<name>A0A9P9W7N9_9PEZI</name>
<proteinExistence type="predicted"/>
<dbReference type="CDD" id="cd02210">
    <property type="entry name" value="cupin_BLR2406-like"/>
    <property type="match status" value="1"/>
</dbReference>
<sequence>MSGSNAEAIPPPPTDGWKNEGVRVIPGDNLDHNTHSTPGMDRAAAINFARVGAKKIWAGTVHIHPDAKTGAHHHGHLESVIYVVKGKARMRWGEKLEFTAEAGPGDFIYVPPYVPHQEINASADEQLECVLMRSDSEAVAINLPNVEPVEKPTTVKWIDPTHTH</sequence>
<protein>
    <recommendedName>
        <fullName evidence="2">Cupin type-2 domain-containing protein</fullName>
    </recommendedName>
</protein>
<dbReference type="SUPFAM" id="SSF51182">
    <property type="entry name" value="RmlC-like cupins"/>
    <property type="match status" value="1"/>
</dbReference>
<dbReference type="PANTHER" id="PTHR40112:SF1">
    <property type="entry name" value="H2HPP ISOMERASE"/>
    <property type="match status" value="1"/>
</dbReference>
<evidence type="ECO:0000313" key="3">
    <source>
        <dbReference type="EMBL" id="KAI1847488.1"/>
    </source>
</evidence>
<organism evidence="3 4">
    <name type="scientific">Neoarthrinium moseri</name>
    <dbReference type="NCBI Taxonomy" id="1658444"/>
    <lineage>
        <taxon>Eukaryota</taxon>
        <taxon>Fungi</taxon>
        <taxon>Dikarya</taxon>
        <taxon>Ascomycota</taxon>
        <taxon>Pezizomycotina</taxon>
        <taxon>Sordariomycetes</taxon>
        <taxon>Xylariomycetidae</taxon>
        <taxon>Amphisphaeriales</taxon>
        <taxon>Apiosporaceae</taxon>
        <taxon>Neoarthrinium</taxon>
    </lineage>
</organism>
<keyword evidence="4" id="KW-1185">Reference proteome</keyword>
<feature type="region of interest" description="Disordered" evidence="1">
    <location>
        <begin position="1"/>
        <end position="21"/>
    </location>
</feature>
<accession>A0A9P9W7N9</accession>
<comment type="caution">
    <text evidence="3">The sequence shown here is derived from an EMBL/GenBank/DDBJ whole genome shotgun (WGS) entry which is preliminary data.</text>
</comment>
<dbReference type="InterPro" id="IPR014710">
    <property type="entry name" value="RmlC-like_jellyroll"/>
</dbReference>
<dbReference type="Pfam" id="PF07883">
    <property type="entry name" value="Cupin_2"/>
    <property type="match status" value="1"/>
</dbReference>
<dbReference type="InterPro" id="IPR011051">
    <property type="entry name" value="RmlC_Cupin_sf"/>
</dbReference>
<dbReference type="Gene3D" id="2.60.120.10">
    <property type="entry name" value="Jelly Rolls"/>
    <property type="match status" value="1"/>
</dbReference>
<dbReference type="AlphaFoldDB" id="A0A9P9W7N9"/>
<dbReference type="InterPro" id="IPR013096">
    <property type="entry name" value="Cupin_2"/>
</dbReference>
<dbReference type="EMBL" id="JAFIMR010000099">
    <property type="protein sequence ID" value="KAI1847488.1"/>
    <property type="molecule type" value="Genomic_DNA"/>
</dbReference>
<dbReference type="Proteomes" id="UP000829685">
    <property type="component" value="Unassembled WGS sequence"/>
</dbReference>
<evidence type="ECO:0000256" key="1">
    <source>
        <dbReference type="SAM" id="MobiDB-lite"/>
    </source>
</evidence>
<feature type="domain" description="Cupin type-2" evidence="2">
    <location>
        <begin position="60"/>
        <end position="129"/>
    </location>
</feature>
<reference evidence="3" key="1">
    <citation type="submission" date="2021-03" db="EMBL/GenBank/DDBJ databases">
        <title>Revisited historic fungal species revealed as producer of novel bioactive compounds through whole genome sequencing and comparative genomics.</title>
        <authorList>
            <person name="Vignolle G.A."/>
            <person name="Hochenegger N."/>
            <person name="Mach R.L."/>
            <person name="Mach-Aigner A.R."/>
            <person name="Javad Rahimi M."/>
            <person name="Salim K.A."/>
            <person name="Chan C.M."/>
            <person name="Lim L.B.L."/>
            <person name="Cai F."/>
            <person name="Druzhinina I.S."/>
            <person name="U'Ren J.M."/>
            <person name="Derntl C."/>
        </authorList>
    </citation>
    <scope>NUCLEOTIDE SEQUENCE</scope>
    <source>
        <strain evidence="3">TUCIM 5799</strain>
    </source>
</reference>
<dbReference type="OrthoDB" id="3511549at2759"/>
<dbReference type="PANTHER" id="PTHR40112">
    <property type="entry name" value="H2HPP ISOMERASE"/>
    <property type="match status" value="1"/>
</dbReference>
<gene>
    <name evidence="3" type="ORF">JX265_013946</name>
</gene>
<dbReference type="InterPro" id="IPR052535">
    <property type="entry name" value="Bacilysin_H2HPP_isomerase"/>
</dbReference>
<evidence type="ECO:0000313" key="4">
    <source>
        <dbReference type="Proteomes" id="UP000829685"/>
    </source>
</evidence>
<evidence type="ECO:0000259" key="2">
    <source>
        <dbReference type="Pfam" id="PF07883"/>
    </source>
</evidence>